<keyword evidence="4" id="KW-1185">Reference proteome</keyword>
<proteinExistence type="predicted"/>
<reference evidence="3 4" key="1">
    <citation type="submission" date="2020-01" db="EMBL/GenBank/DDBJ databases">
        <authorList>
            <consortium name="DOE Joint Genome Institute"/>
            <person name="Haridas S."/>
            <person name="Albert R."/>
            <person name="Binder M."/>
            <person name="Bloem J."/>
            <person name="Labutti K."/>
            <person name="Salamov A."/>
            <person name="Andreopoulos B."/>
            <person name="Baker S.E."/>
            <person name="Barry K."/>
            <person name="Bills G."/>
            <person name="Bluhm B.H."/>
            <person name="Cannon C."/>
            <person name="Castanera R."/>
            <person name="Culley D.E."/>
            <person name="Daum C."/>
            <person name="Ezra D."/>
            <person name="Gonzalez J.B."/>
            <person name="Henrissat B."/>
            <person name="Kuo A."/>
            <person name="Liang C."/>
            <person name="Lipzen A."/>
            <person name="Lutzoni F."/>
            <person name="Magnuson J."/>
            <person name="Mondo S."/>
            <person name="Nolan M."/>
            <person name="Ohm R."/>
            <person name="Pangilinan J."/>
            <person name="Park H.-J.H."/>
            <person name="Ramirez L."/>
            <person name="Alfaro M."/>
            <person name="Sun H."/>
            <person name="Tritt A."/>
            <person name="Yoshinaga Y."/>
            <person name="Zwiers L.-H.L."/>
            <person name="Turgeon B.G."/>
            <person name="Goodwin S.B."/>
            <person name="Spatafora J.W."/>
            <person name="Crous P.W."/>
            <person name="Grigoriev I.V."/>
        </authorList>
    </citation>
    <scope>NUCLEOTIDE SEQUENCE [LARGE SCALE GENOMIC DNA]</scope>
    <source>
        <strain evidence="3 4">CBS 611.86</strain>
    </source>
</reference>
<keyword evidence="2" id="KW-0472">Membrane</keyword>
<dbReference type="Proteomes" id="UP000481861">
    <property type="component" value="Unassembled WGS sequence"/>
</dbReference>
<organism evidence="3 4">
    <name type="scientific">Massariosphaeria phaeospora</name>
    <dbReference type="NCBI Taxonomy" id="100035"/>
    <lineage>
        <taxon>Eukaryota</taxon>
        <taxon>Fungi</taxon>
        <taxon>Dikarya</taxon>
        <taxon>Ascomycota</taxon>
        <taxon>Pezizomycotina</taxon>
        <taxon>Dothideomycetes</taxon>
        <taxon>Pleosporomycetidae</taxon>
        <taxon>Pleosporales</taxon>
        <taxon>Pleosporales incertae sedis</taxon>
        <taxon>Massariosphaeria</taxon>
    </lineage>
</organism>
<feature type="region of interest" description="Disordered" evidence="1">
    <location>
        <begin position="70"/>
        <end position="102"/>
    </location>
</feature>
<dbReference type="AlphaFoldDB" id="A0A7C8M9D8"/>
<name>A0A7C8M9D8_9PLEO</name>
<comment type="caution">
    <text evidence="3">The sequence shown here is derived from an EMBL/GenBank/DDBJ whole genome shotgun (WGS) entry which is preliminary data.</text>
</comment>
<evidence type="ECO:0000256" key="1">
    <source>
        <dbReference type="SAM" id="MobiDB-lite"/>
    </source>
</evidence>
<protein>
    <submittedName>
        <fullName evidence="3">Uncharacterized protein</fullName>
    </submittedName>
</protein>
<evidence type="ECO:0000313" key="4">
    <source>
        <dbReference type="Proteomes" id="UP000481861"/>
    </source>
</evidence>
<evidence type="ECO:0000256" key="2">
    <source>
        <dbReference type="SAM" id="Phobius"/>
    </source>
</evidence>
<dbReference type="EMBL" id="JAADJZ010000023">
    <property type="protein sequence ID" value="KAF2867342.1"/>
    <property type="molecule type" value="Genomic_DNA"/>
</dbReference>
<feature type="transmembrane region" description="Helical" evidence="2">
    <location>
        <begin position="190"/>
        <end position="211"/>
    </location>
</feature>
<keyword evidence="2" id="KW-1133">Transmembrane helix</keyword>
<sequence>MSAPGDSGDQEICALRVQGHKDVRRMRNCSTKGGPHGFRASAPQCMVRWIRRAFHPQLPRLKPNHVDDRLSTWRPARSPTPYRSSLLSHSPRPSLTPLSTTVPSSTLSFTNTSFSFMGYKLWCVMPYPSSPAESPVSPSQYVTRCWPTPHPSLPSPLSRPMLQLWPLRLTPQASRTGLRKLHDFTRHARLSIYHLILLSIYHLALLLIYHLSSSASPSITLNTLLSGSSPPCPPVLQLSHRAGLKSWLRKL</sequence>
<feature type="compositionally biased region" description="Low complexity" evidence="1">
    <location>
        <begin position="84"/>
        <end position="102"/>
    </location>
</feature>
<gene>
    <name evidence="3" type="ORF">BDV95DRAFT_177417</name>
</gene>
<evidence type="ECO:0000313" key="3">
    <source>
        <dbReference type="EMBL" id="KAF2867342.1"/>
    </source>
</evidence>
<keyword evidence="2" id="KW-0812">Transmembrane</keyword>
<accession>A0A7C8M9D8</accession>